<dbReference type="InterPro" id="IPR029044">
    <property type="entry name" value="Nucleotide-diphossugar_trans"/>
</dbReference>
<keyword evidence="1" id="KW-0808">Transferase</keyword>
<evidence type="ECO:0000256" key="2">
    <source>
        <dbReference type="SAM" id="Phobius"/>
    </source>
</evidence>
<dbReference type="AlphaFoldDB" id="A0A267FUE4"/>
<dbReference type="InterPro" id="IPR051706">
    <property type="entry name" value="Glycosyltransferase_domain"/>
</dbReference>
<evidence type="ECO:0000313" key="3">
    <source>
        <dbReference type="EMBL" id="PAA77440.1"/>
    </source>
</evidence>
<dbReference type="GO" id="GO:0051999">
    <property type="term" value="P:mannosyl-inositol phosphorylceramide biosynthetic process"/>
    <property type="evidence" value="ECO:0007669"/>
    <property type="project" value="TreeGrafter"/>
</dbReference>
<keyword evidence="2" id="KW-0472">Membrane</keyword>
<dbReference type="PANTHER" id="PTHR32385:SF15">
    <property type="entry name" value="INOSITOL PHOSPHOCERAMIDE MANNOSYLTRANSFERASE 1"/>
    <property type="match status" value="1"/>
</dbReference>
<keyword evidence="2" id="KW-1133">Transmembrane helix</keyword>
<dbReference type="GO" id="GO:0000030">
    <property type="term" value="F:mannosyltransferase activity"/>
    <property type="evidence" value="ECO:0007669"/>
    <property type="project" value="TreeGrafter"/>
</dbReference>
<evidence type="ECO:0008006" key="5">
    <source>
        <dbReference type="Google" id="ProtNLM"/>
    </source>
</evidence>
<name>A0A267FUE4_9PLAT</name>
<dbReference type="OrthoDB" id="409543at2759"/>
<reference evidence="3 4" key="1">
    <citation type="submission" date="2017-06" db="EMBL/GenBank/DDBJ databases">
        <title>A platform for efficient transgenesis in Macrostomum lignano, a flatworm model organism for stem cell research.</title>
        <authorList>
            <person name="Berezikov E."/>
        </authorList>
    </citation>
    <scope>NUCLEOTIDE SEQUENCE [LARGE SCALE GENOMIC DNA]</scope>
    <source>
        <strain evidence="3">DV1</strain>
        <tissue evidence="3">Whole organism</tissue>
    </source>
</reference>
<keyword evidence="4" id="KW-1185">Reference proteome</keyword>
<comment type="caution">
    <text evidence="3">The sequence shown here is derived from an EMBL/GenBank/DDBJ whole genome shotgun (WGS) entry which is preliminary data.</text>
</comment>
<accession>A0A267FUE4</accession>
<feature type="transmembrane region" description="Helical" evidence="2">
    <location>
        <begin position="12"/>
        <end position="31"/>
    </location>
</feature>
<organism evidence="3 4">
    <name type="scientific">Macrostomum lignano</name>
    <dbReference type="NCBI Taxonomy" id="282301"/>
    <lineage>
        <taxon>Eukaryota</taxon>
        <taxon>Metazoa</taxon>
        <taxon>Spiralia</taxon>
        <taxon>Lophotrochozoa</taxon>
        <taxon>Platyhelminthes</taxon>
        <taxon>Rhabditophora</taxon>
        <taxon>Macrostomorpha</taxon>
        <taxon>Macrostomida</taxon>
        <taxon>Macrostomidae</taxon>
        <taxon>Macrostomum</taxon>
    </lineage>
</organism>
<sequence length="332" mass="38446">MSASVSQISVVFRLLGVFVLILVVVLVFHLVPSSPSADSFTETGDPHPLAPIEGGTTAHFEIPHILHHTFASEMVYENYRPMISSCLKLNPNWTYYLWRDSDARALIFLHYPQYMKTYMRFNDNLQRSDAIRYIILHRFGGIYLDMDVECVRPFHPALTRQAAFLDQERVEQTRIAWGRQFSAMNSLMGSVPGHKFFQAMSDRVLLRKLPGDAYSSTGPNVLTQVFQRFRNSPAIWNWPVHLLPPSVASPLMDPNRNWRQLCRYARYGWGSRGCRMLRAKKWRMDDRNGGTVAVHRFLHLGYGFAVRQRKSLFNLTKEFGSARVNFYLRRPV</sequence>
<dbReference type="SUPFAM" id="SSF53448">
    <property type="entry name" value="Nucleotide-diphospho-sugar transferases"/>
    <property type="match status" value="1"/>
</dbReference>
<dbReference type="GO" id="GO:0016020">
    <property type="term" value="C:membrane"/>
    <property type="evidence" value="ECO:0007669"/>
    <property type="project" value="GOC"/>
</dbReference>
<evidence type="ECO:0000256" key="1">
    <source>
        <dbReference type="ARBA" id="ARBA00022679"/>
    </source>
</evidence>
<dbReference type="InterPro" id="IPR007577">
    <property type="entry name" value="GlycoTrfase_DXD_sugar-bd_CS"/>
</dbReference>
<dbReference type="Proteomes" id="UP000215902">
    <property type="component" value="Unassembled WGS sequence"/>
</dbReference>
<dbReference type="Gene3D" id="3.90.550.20">
    <property type="match status" value="1"/>
</dbReference>
<gene>
    <name evidence="3" type="ORF">BOX15_Mlig019369g1</name>
</gene>
<proteinExistence type="predicted"/>
<dbReference type="STRING" id="282301.A0A267FUE4"/>
<evidence type="ECO:0000313" key="4">
    <source>
        <dbReference type="Proteomes" id="UP000215902"/>
    </source>
</evidence>
<dbReference type="EMBL" id="NIVC01000741">
    <property type="protein sequence ID" value="PAA77440.1"/>
    <property type="molecule type" value="Genomic_DNA"/>
</dbReference>
<protein>
    <recommendedName>
        <fullName evidence="5">Alpha-1,4-N-acetylglucosaminyltransferase</fullName>
    </recommendedName>
</protein>
<keyword evidence="2" id="KW-0812">Transmembrane</keyword>
<dbReference type="PANTHER" id="PTHR32385">
    <property type="entry name" value="MANNOSYL PHOSPHORYLINOSITOL CERAMIDE SYNTHASE"/>
    <property type="match status" value="1"/>
</dbReference>
<dbReference type="Pfam" id="PF04488">
    <property type="entry name" value="Gly_transf_sug"/>
    <property type="match status" value="1"/>
</dbReference>